<dbReference type="GO" id="GO:0000256">
    <property type="term" value="P:allantoin catabolic process"/>
    <property type="evidence" value="ECO:0007669"/>
    <property type="project" value="InterPro"/>
</dbReference>
<organism evidence="4 5">
    <name type="scientific">Pseudomonas aeruginosa</name>
    <dbReference type="NCBI Taxonomy" id="287"/>
    <lineage>
        <taxon>Bacteria</taxon>
        <taxon>Pseudomonadati</taxon>
        <taxon>Pseudomonadota</taxon>
        <taxon>Gammaproteobacteria</taxon>
        <taxon>Pseudomonadales</taxon>
        <taxon>Pseudomonadaceae</taxon>
        <taxon>Pseudomonas</taxon>
    </lineage>
</organism>
<dbReference type="SUPFAM" id="SSF49785">
    <property type="entry name" value="Galactose-binding domain-like"/>
    <property type="match status" value="1"/>
</dbReference>
<dbReference type="InterPro" id="IPR005164">
    <property type="entry name" value="Allantoicase"/>
</dbReference>
<name>A0A367LUX7_PSEAI</name>
<protein>
    <submittedName>
        <fullName evidence="4">Allantoicase</fullName>
        <ecNumber evidence="4">3.5.3.4</ecNumber>
    </submittedName>
</protein>
<dbReference type="Proteomes" id="UP000253594">
    <property type="component" value="Unassembled WGS sequence"/>
</dbReference>
<dbReference type="GO" id="GO:0004037">
    <property type="term" value="F:allantoicase activity"/>
    <property type="evidence" value="ECO:0007669"/>
    <property type="project" value="UniProtKB-EC"/>
</dbReference>
<proteinExistence type="inferred from homology"/>
<comment type="similarity">
    <text evidence="1">Belongs to the allantoicase family.</text>
</comment>
<reference evidence="4 5" key="1">
    <citation type="submission" date="2018-07" db="EMBL/GenBank/DDBJ databases">
        <title>Mechanisms of high-level aminoglycoside resistance among Gram-negative pathogens in Brazil.</title>
        <authorList>
            <person name="Ballaben A.S."/>
            <person name="Darini A.L.C."/>
            <person name="Doi Y."/>
        </authorList>
    </citation>
    <scope>NUCLEOTIDE SEQUENCE [LARGE SCALE GENOMIC DNA]</scope>
    <source>
        <strain evidence="4 5">B2-305</strain>
    </source>
</reference>
<evidence type="ECO:0000259" key="3">
    <source>
        <dbReference type="Pfam" id="PF03561"/>
    </source>
</evidence>
<sequence length="97" mass="10722">IRDRASRMLQAGEPVWKEGVFDDSGKWMDGWETRRKRFEGHDQAVIRLGVPGVLKGVDIDTRFFTGNHPPAASLDGCFCAEGDPDDSTSWSEVLAAV</sequence>
<feature type="non-terminal residue" evidence="4">
    <location>
        <position position="97"/>
    </location>
</feature>
<evidence type="ECO:0000313" key="4">
    <source>
        <dbReference type="EMBL" id="RCI67528.1"/>
    </source>
</evidence>
<dbReference type="InterPro" id="IPR015908">
    <property type="entry name" value="Allantoicase_dom"/>
</dbReference>
<keyword evidence="2" id="KW-0659">Purine metabolism</keyword>
<feature type="domain" description="Allantoicase" evidence="3">
    <location>
        <begin position="5"/>
        <end position="95"/>
    </location>
</feature>
<dbReference type="PANTHER" id="PTHR12045">
    <property type="entry name" value="ALLANTOICASE"/>
    <property type="match status" value="1"/>
</dbReference>
<feature type="non-terminal residue" evidence="4">
    <location>
        <position position="1"/>
    </location>
</feature>
<evidence type="ECO:0000256" key="2">
    <source>
        <dbReference type="ARBA" id="ARBA00022631"/>
    </source>
</evidence>
<dbReference type="GO" id="GO:0006144">
    <property type="term" value="P:purine nucleobase metabolic process"/>
    <property type="evidence" value="ECO:0007669"/>
    <property type="project" value="UniProtKB-KW"/>
</dbReference>
<gene>
    <name evidence="4" type="ORF">DT376_43245</name>
</gene>
<keyword evidence="4" id="KW-0378">Hydrolase</keyword>
<dbReference type="Gene3D" id="2.60.120.260">
    <property type="entry name" value="Galactose-binding domain-like"/>
    <property type="match status" value="1"/>
</dbReference>
<comment type="caution">
    <text evidence="4">The sequence shown here is derived from an EMBL/GenBank/DDBJ whole genome shotgun (WGS) entry which is preliminary data.</text>
</comment>
<accession>A0A367LUX7</accession>
<dbReference type="PANTHER" id="PTHR12045:SF3">
    <property type="entry name" value="INACTIVE ALLANTOICASE-RELATED"/>
    <property type="match status" value="1"/>
</dbReference>
<dbReference type="EC" id="3.5.3.4" evidence="4"/>
<dbReference type="AlphaFoldDB" id="A0A367LUX7"/>
<dbReference type="Pfam" id="PF03561">
    <property type="entry name" value="Allantoicase"/>
    <property type="match status" value="1"/>
</dbReference>
<evidence type="ECO:0000313" key="5">
    <source>
        <dbReference type="Proteomes" id="UP000253594"/>
    </source>
</evidence>
<evidence type="ECO:0000256" key="1">
    <source>
        <dbReference type="ARBA" id="ARBA00009242"/>
    </source>
</evidence>
<dbReference type="EMBL" id="QORE01003737">
    <property type="protein sequence ID" value="RCI67528.1"/>
    <property type="molecule type" value="Genomic_DNA"/>
</dbReference>
<dbReference type="InterPro" id="IPR008979">
    <property type="entry name" value="Galactose-bd-like_sf"/>
</dbReference>